<dbReference type="Proteomes" id="UP000410492">
    <property type="component" value="Unassembled WGS sequence"/>
</dbReference>
<evidence type="ECO:0000313" key="1">
    <source>
        <dbReference type="EMBL" id="VEN62780.1"/>
    </source>
</evidence>
<dbReference type="AlphaFoldDB" id="A0A653DSM8"/>
<dbReference type="EMBL" id="CAACVG010014125">
    <property type="protein sequence ID" value="VEN62780.1"/>
    <property type="molecule type" value="Genomic_DNA"/>
</dbReference>
<gene>
    <name evidence="1" type="ORF">CALMAC_LOCUS19797</name>
</gene>
<name>A0A653DSM8_CALMS</name>
<dbReference type="OrthoDB" id="10482421at2759"/>
<organism evidence="1 2">
    <name type="scientific">Callosobruchus maculatus</name>
    <name type="common">Southern cowpea weevil</name>
    <name type="synonym">Pulse bruchid</name>
    <dbReference type="NCBI Taxonomy" id="64391"/>
    <lineage>
        <taxon>Eukaryota</taxon>
        <taxon>Metazoa</taxon>
        <taxon>Ecdysozoa</taxon>
        <taxon>Arthropoda</taxon>
        <taxon>Hexapoda</taxon>
        <taxon>Insecta</taxon>
        <taxon>Pterygota</taxon>
        <taxon>Neoptera</taxon>
        <taxon>Endopterygota</taxon>
        <taxon>Coleoptera</taxon>
        <taxon>Polyphaga</taxon>
        <taxon>Cucujiformia</taxon>
        <taxon>Chrysomeloidea</taxon>
        <taxon>Chrysomelidae</taxon>
        <taxon>Bruchinae</taxon>
        <taxon>Bruchini</taxon>
        <taxon>Callosobruchus</taxon>
    </lineage>
</organism>
<keyword evidence="2" id="KW-1185">Reference proteome</keyword>
<proteinExistence type="predicted"/>
<reference evidence="1 2" key="1">
    <citation type="submission" date="2019-01" db="EMBL/GenBank/DDBJ databases">
        <authorList>
            <person name="Sayadi A."/>
        </authorList>
    </citation>
    <scope>NUCLEOTIDE SEQUENCE [LARGE SCALE GENOMIC DNA]</scope>
</reference>
<evidence type="ECO:0000313" key="2">
    <source>
        <dbReference type="Proteomes" id="UP000410492"/>
    </source>
</evidence>
<sequence>DVSLITVRLVGLAITRPAFGTTTGTADTYGSTDSHYLHLRLNMVLERMERILRRTQHPLCLYKLYPLTFFQCAM</sequence>
<feature type="non-terminal residue" evidence="1">
    <location>
        <position position="1"/>
    </location>
</feature>
<accession>A0A653DSM8</accession>
<protein>
    <submittedName>
        <fullName evidence="1">Uncharacterized protein</fullName>
    </submittedName>
</protein>